<organism evidence="1 2">
    <name type="scientific">Clostridium rhizosphaerae</name>
    <dbReference type="NCBI Taxonomy" id="2803861"/>
    <lineage>
        <taxon>Bacteria</taxon>
        <taxon>Bacillati</taxon>
        <taxon>Bacillota</taxon>
        <taxon>Clostridia</taxon>
        <taxon>Eubacteriales</taxon>
        <taxon>Clostridiaceae</taxon>
        <taxon>Clostridium</taxon>
    </lineage>
</organism>
<evidence type="ECO:0000313" key="2">
    <source>
        <dbReference type="Proteomes" id="UP000632377"/>
    </source>
</evidence>
<gene>
    <name evidence="1" type="ORF">JK636_21200</name>
</gene>
<proteinExistence type="predicted"/>
<dbReference type="Proteomes" id="UP000632377">
    <property type="component" value="Unassembled WGS sequence"/>
</dbReference>
<accession>A0ABS1TGL9</accession>
<sequence length="40" mass="4533">MIGDNKQSSLLKSMIENKTDISNIYLSGISVDELIMKFKK</sequence>
<dbReference type="EMBL" id="JAESWC010000018">
    <property type="protein sequence ID" value="MBL4938232.1"/>
    <property type="molecule type" value="Genomic_DNA"/>
</dbReference>
<evidence type="ECO:0000313" key="1">
    <source>
        <dbReference type="EMBL" id="MBL4938232.1"/>
    </source>
</evidence>
<name>A0ABS1TGL9_9CLOT</name>
<comment type="caution">
    <text evidence="1">The sequence shown here is derived from an EMBL/GenBank/DDBJ whole genome shotgun (WGS) entry which is preliminary data.</text>
</comment>
<reference evidence="1 2" key="1">
    <citation type="submission" date="2021-01" db="EMBL/GenBank/DDBJ databases">
        <title>Genome public.</title>
        <authorList>
            <person name="Liu C."/>
            <person name="Sun Q."/>
        </authorList>
    </citation>
    <scope>NUCLEOTIDE SEQUENCE [LARGE SCALE GENOMIC DNA]</scope>
    <source>
        <strain evidence="1 2">YIM B02515</strain>
    </source>
</reference>
<keyword evidence="2" id="KW-1185">Reference proteome</keyword>
<dbReference type="RefSeq" id="WP_202750955.1">
    <property type="nucleotide sequence ID" value="NZ_JAESWC010000018.1"/>
</dbReference>
<protein>
    <submittedName>
        <fullName evidence="1">Uncharacterized protein</fullName>
    </submittedName>
</protein>